<name>A0A542DC17_AMYCI</name>
<evidence type="ECO:0000259" key="1">
    <source>
        <dbReference type="Pfam" id="PF13460"/>
    </source>
</evidence>
<dbReference type="Proteomes" id="UP000320876">
    <property type="component" value="Unassembled WGS sequence"/>
</dbReference>
<accession>A0A542DC17</accession>
<gene>
    <name evidence="2" type="ORF">FB471_0256</name>
</gene>
<dbReference type="InterPro" id="IPR016040">
    <property type="entry name" value="NAD(P)-bd_dom"/>
</dbReference>
<dbReference type="InterPro" id="IPR036291">
    <property type="entry name" value="NAD(P)-bd_dom_sf"/>
</dbReference>
<dbReference type="AlphaFoldDB" id="A0A542DC17"/>
<dbReference type="EMBL" id="VFML01000001">
    <property type="protein sequence ID" value="TQJ00619.1"/>
    <property type="molecule type" value="Genomic_DNA"/>
</dbReference>
<comment type="caution">
    <text evidence="2">The sequence shown here is derived from an EMBL/GenBank/DDBJ whole genome shotgun (WGS) entry which is preliminary data.</text>
</comment>
<keyword evidence="3" id="KW-1185">Reference proteome</keyword>
<dbReference type="Gene3D" id="3.40.50.720">
    <property type="entry name" value="NAD(P)-binding Rossmann-like Domain"/>
    <property type="match status" value="1"/>
</dbReference>
<dbReference type="InterPro" id="IPR051604">
    <property type="entry name" value="Ergot_Alk_Oxidoreductase"/>
</dbReference>
<feature type="domain" description="NAD(P)-binding" evidence="1">
    <location>
        <begin position="7"/>
        <end position="179"/>
    </location>
</feature>
<dbReference type="PANTHER" id="PTHR43162">
    <property type="match status" value="1"/>
</dbReference>
<dbReference type="PANTHER" id="PTHR43162:SF1">
    <property type="entry name" value="PRESTALK A DIFFERENTIATION PROTEIN A"/>
    <property type="match status" value="1"/>
</dbReference>
<dbReference type="Gene3D" id="3.90.25.10">
    <property type="entry name" value="UDP-galactose 4-epimerase, domain 1"/>
    <property type="match status" value="1"/>
</dbReference>
<dbReference type="Pfam" id="PF13460">
    <property type="entry name" value="NAD_binding_10"/>
    <property type="match status" value="1"/>
</dbReference>
<dbReference type="SUPFAM" id="SSF51735">
    <property type="entry name" value="NAD(P)-binding Rossmann-fold domains"/>
    <property type="match status" value="1"/>
</dbReference>
<reference evidence="2 3" key="1">
    <citation type="submission" date="2019-06" db="EMBL/GenBank/DDBJ databases">
        <title>Sequencing the genomes of 1000 actinobacteria strains.</title>
        <authorList>
            <person name="Klenk H.-P."/>
        </authorList>
    </citation>
    <scope>NUCLEOTIDE SEQUENCE [LARGE SCALE GENOMIC DNA]</scope>
    <source>
        <strain evidence="2 3">DSM 45679</strain>
    </source>
</reference>
<organism evidence="2 3">
    <name type="scientific">Amycolatopsis cihanbeyliensis</name>
    <dbReference type="NCBI Taxonomy" id="1128664"/>
    <lineage>
        <taxon>Bacteria</taxon>
        <taxon>Bacillati</taxon>
        <taxon>Actinomycetota</taxon>
        <taxon>Actinomycetes</taxon>
        <taxon>Pseudonocardiales</taxon>
        <taxon>Pseudonocardiaceae</taxon>
        <taxon>Amycolatopsis</taxon>
    </lineage>
</organism>
<evidence type="ECO:0000313" key="2">
    <source>
        <dbReference type="EMBL" id="TQJ00619.1"/>
    </source>
</evidence>
<protein>
    <submittedName>
        <fullName evidence="2">Uncharacterized protein YbjT (DUF2867 family)</fullName>
    </submittedName>
</protein>
<sequence length="277" mass="29979">MTILVTGATGNIGRMVVDRLAGSAEPVRALTKNPAKAALPEWAEVHTGFLGQPETLPAALDGVHTVYLAPHFPTVERFAELAREAGVRRVVTLSSILADVPGAAEIDPAGRDFAHLERTIERAGFAWTHLRPGAFMENTLFWVYSIRAEGVVREPHARAAQTPIAMADIAEVAAVVLREDGHAGHAYPLSGPEAITSPEQVRAISAALGREVRFEELTPRQARELWIGQGMAPEDADWLLSDGGDYAEVPVSTVADLTGTPARTFAEWVREHADRFR</sequence>
<dbReference type="OrthoDB" id="3207931at2"/>
<evidence type="ECO:0000313" key="3">
    <source>
        <dbReference type="Proteomes" id="UP000320876"/>
    </source>
</evidence>
<dbReference type="RefSeq" id="WP_141995527.1">
    <property type="nucleotide sequence ID" value="NZ_VFML01000001.1"/>
</dbReference>
<proteinExistence type="predicted"/>